<dbReference type="PANTHER" id="PTHR38926:SF5">
    <property type="entry name" value="F-BOX AND LEUCINE-RICH REPEAT PROTEIN 6"/>
    <property type="match status" value="1"/>
</dbReference>
<dbReference type="AlphaFoldDB" id="A0A550BVP6"/>
<dbReference type="EMBL" id="VDMD01000065">
    <property type="protein sequence ID" value="TRM56596.1"/>
    <property type="molecule type" value="Genomic_DNA"/>
</dbReference>
<dbReference type="STRING" id="97359.A0A550BVP6"/>
<dbReference type="InterPro" id="IPR001810">
    <property type="entry name" value="F-box_dom"/>
</dbReference>
<reference evidence="2 3" key="1">
    <citation type="journal article" date="2019" name="New Phytol.">
        <title>Comparative genomics reveals unique wood-decay strategies and fruiting body development in the Schizophyllaceae.</title>
        <authorList>
            <person name="Almasi E."/>
            <person name="Sahu N."/>
            <person name="Krizsan K."/>
            <person name="Balint B."/>
            <person name="Kovacs G.M."/>
            <person name="Kiss B."/>
            <person name="Cseklye J."/>
            <person name="Drula E."/>
            <person name="Henrissat B."/>
            <person name="Nagy I."/>
            <person name="Chovatia M."/>
            <person name="Adam C."/>
            <person name="LaButti K."/>
            <person name="Lipzen A."/>
            <person name="Riley R."/>
            <person name="Grigoriev I.V."/>
            <person name="Nagy L.G."/>
        </authorList>
    </citation>
    <scope>NUCLEOTIDE SEQUENCE [LARGE SCALE GENOMIC DNA]</scope>
    <source>
        <strain evidence="2 3">NL-1724</strain>
    </source>
</reference>
<dbReference type="SUPFAM" id="SSF81383">
    <property type="entry name" value="F-box domain"/>
    <property type="match status" value="1"/>
</dbReference>
<organism evidence="2 3">
    <name type="scientific">Schizophyllum amplum</name>
    <dbReference type="NCBI Taxonomy" id="97359"/>
    <lineage>
        <taxon>Eukaryota</taxon>
        <taxon>Fungi</taxon>
        <taxon>Dikarya</taxon>
        <taxon>Basidiomycota</taxon>
        <taxon>Agaricomycotina</taxon>
        <taxon>Agaricomycetes</taxon>
        <taxon>Agaricomycetidae</taxon>
        <taxon>Agaricales</taxon>
        <taxon>Schizophyllaceae</taxon>
        <taxon>Schizophyllum</taxon>
    </lineage>
</organism>
<feature type="domain" description="F-box" evidence="1">
    <location>
        <begin position="65"/>
        <end position="118"/>
    </location>
</feature>
<dbReference type="Proteomes" id="UP000320762">
    <property type="component" value="Unassembled WGS sequence"/>
</dbReference>
<comment type="caution">
    <text evidence="2">The sequence shown here is derived from an EMBL/GenBank/DDBJ whole genome shotgun (WGS) entry which is preliminary data.</text>
</comment>
<keyword evidence="3" id="KW-1185">Reference proteome</keyword>
<dbReference type="PANTHER" id="PTHR38926">
    <property type="entry name" value="F-BOX DOMAIN CONTAINING PROTEIN, EXPRESSED"/>
    <property type="match status" value="1"/>
</dbReference>
<protein>
    <recommendedName>
        <fullName evidence="1">F-box domain-containing protein</fullName>
    </recommendedName>
</protein>
<dbReference type="Pfam" id="PF12937">
    <property type="entry name" value="F-box-like"/>
    <property type="match status" value="1"/>
</dbReference>
<sequence length="467" mass="52522">MQRHDLVPDPARADDVAPTSFQLEETGAQIELLSSDADNEAPRAAFDEAVSSVGFKEPVTAPVHCLPPELLADIFLYLPSRENMCDELVRLEYGIARVCTTWRHVALGTPMLWTCIDIQSKNIDPEQYLRQYLPRSHNRPLHIACDYDRQPKLLRLLSVHAAHRWQTLTLRVSRYDPLPDTMPTAVAAPLLERVKVKIGGEGYETEVSDLLAFLQHTPRLRELVVKGGSLKTFALCGLPWSPALTHVHIAVDGFHEFPLILRSVQEFGATLTTLRLGLRASVLVGLAEDEEQEGIVTLPALRYLRLYNYGYELLWLINAPNLHTLSVDMDALAKSAAFLNFVKRGGARMNIRALEVITVYPKMYIDGGRAEFARLLCCMIGLESLERLRIVRYPAVEEFLMALAWRNHASRILPNLQMISIPGLSAQSIVLAELCRTRRMTTVSCGREIFAMAEGRQFEMLRGDLSL</sequence>
<dbReference type="Gene3D" id="1.20.1280.50">
    <property type="match status" value="1"/>
</dbReference>
<evidence type="ECO:0000259" key="1">
    <source>
        <dbReference type="Pfam" id="PF12937"/>
    </source>
</evidence>
<dbReference type="InterPro" id="IPR036047">
    <property type="entry name" value="F-box-like_dom_sf"/>
</dbReference>
<evidence type="ECO:0000313" key="2">
    <source>
        <dbReference type="EMBL" id="TRM56596.1"/>
    </source>
</evidence>
<dbReference type="OrthoDB" id="2269034at2759"/>
<proteinExistence type="predicted"/>
<evidence type="ECO:0000313" key="3">
    <source>
        <dbReference type="Proteomes" id="UP000320762"/>
    </source>
</evidence>
<gene>
    <name evidence="2" type="ORF">BD626DRAFT_518921</name>
</gene>
<accession>A0A550BVP6</accession>
<name>A0A550BVP6_9AGAR</name>